<dbReference type="InterPro" id="IPR004182">
    <property type="entry name" value="GRAM"/>
</dbReference>
<feature type="compositionally biased region" description="Low complexity" evidence="6">
    <location>
        <begin position="333"/>
        <end position="345"/>
    </location>
</feature>
<feature type="compositionally biased region" description="Polar residues" evidence="6">
    <location>
        <begin position="595"/>
        <end position="614"/>
    </location>
</feature>
<feature type="region of interest" description="Disordered" evidence="6">
    <location>
        <begin position="753"/>
        <end position="872"/>
    </location>
</feature>
<gene>
    <name evidence="9" type="ORF">B9Z65_4955</name>
</gene>
<dbReference type="Gene3D" id="2.30.29.30">
    <property type="entry name" value="Pleckstrin-homology domain (PH domain)/Phosphotyrosine-binding domain (PTB)"/>
    <property type="match status" value="1"/>
</dbReference>
<dbReference type="GO" id="GO:0140268">
    <property type="term" value="C:endoplasmic reticulum-plasma membrane contact site"/>
    <property type="evidence" value="ECO:0007669"/>
    <property type="project" value="TreeGrafter"/>
</dbReference>
<dbReference type="PANTHER" id="PTHR23319">
    <property type="entry name" value="GRAM DOMAIN CONTAINING 1B, ISOFORM E"/>
    <property type="match status" value="1"/>
</dbReference>
<feature type="region of interest" description="Disordered" evidence="6">
    <location>
        <begin position="1"/>
        <end position="468"/>
    </location>
</feature>
<dbReference type="InterPro" id="IPR051482">
    <property type="entry name" value="Cholesterol_transport"/>
</dbReference>
<keyword evidence="5 7" id="KW-0472">Membrane</keyword>
<keyword evidence="4 7" id="KW-1133">Transmembrane helix</keyword>
<dbReference type="GO" id="GO:0032541">
    <property type="term" value="C:cortical endoplasmic reticulum"/>
    <property type="evidence" value="ECO:0007669"/>
    <property type="project" value="TreeGrafter"/>
</dbReference>
<comment type="caution">
    <text evidence="9">The sequence shown here is derived from an EMBL/GenBank/DDBJ whole genome shotgun (WGS) entry which is preliminary data.</text>
</comment>
<accession>A0A2P7ZCN2</accession>
<dbReference type="EMBL" id="NHZQ01000236">
    <property type="protein sequence ID" value="PSK45987.1"/>
    <property type="molecule type" value="Genomic_DNA"/>
</dbReference>
<dbReference type="GO" id="GO:0032366">
    <property type="term" value="P:intracellular sterol transport"/>
    <property type="evidence" value="ECO:0007669"/>
    <property type="project" value="TreeGrafter"/>
</dbReference>
<keyword evidence="3 7" id="KW-0812">Transmembrane</keyword>
<feature type="compositionally biased region" description="Polar residues" evidence="6">
    <location>
        <begin position="406"/>
        <end position="430"/>
    </location>
</feature>
<feature type="transmembrane region" description="Helical" evidence="7">
    <location>
        <begin position="1102"/>
        <end position="1122"/>
    </location>
</feature>
<evidence type="ECO:0000313" key="10">
    <source>
        <dbReference type="Proteomes" id="UP000243723"/>
    </source>
</evidence>
<protein>
    <recommendedName>
        <fullName evidence="8">VASt domain-containing protein</fullName>
    </recommendedName>
</protein>
<evidence type="ECO:0000256" key="4">
    <source>
        <dbReference type="ARBA" id="ARBA00022989"/>
    </source>
</evidence>
<feature type="compositionally biased region" description="Low complexity" evidence="6">
    <location>
        <begin position="122"/>
        <end position="139"/>
    </location>
</feature>
<feature type="compositionally biased region" description="Low complexity" evidence="6">
    <location>
        <begin position="31"/>
        <end position="41"/>
    </location>
</feature>
<feature type="compositionally biased region" description="Polar residues" evidence="6">
    <location>
        <begin position="285"/>
        <end position="300"/>
    </location>
</feature>
<dbReference type="InterPro" id="IPR011993">
    <property type="entry name" value="PH-like_dom_sf"/>
</dbReference>
<dbReference type="CDD" id="cd13220">
    <property type="entry name" value="PH-GRAM_GRAMDC"/>
    <property type="match status" value="1"/>
</dbReference>
<dbReference type="GO" id="GO:0005886">
    <property type="term" value="C:plasma membrane"/>
    <property type="evidence" value="ECO:0007669"/>
    <property type="project" value="TreeGrafter"/>
</dbReference>
<organism evidence="9 10">
    <name type="scientific">Elsinoe australis</name>
    <dbReference type="NCBI Taxonomy" id="40998"/>
    <lineage>
        <taxon>Eukaryota</taxon>
        <taxon>Fungi</taxon>
        <taxon>Dikarya</taxon>
        <taxon>Ascomycota</taxon>
        <taxon>Pezizomycotina</taxon>
        <taxon>Dothideomycetes</taxon>
        <taxon>Dothideomycetidae</taxon>
        <taxon>Myriangiales</taxon>
        <taxon>Elsinoaceae</taxon>
        <taxon>Elsinoe</taxon>
    </lineage>
</organism>
<comment type="subcellular location">
    <subcellularLocation>
        <location evidence="1">Membrane</location>
        <topology evidence="1">Single-pass membrane protein</topology>
    </subcellularLocation>
</comment>
<dbReference type="GO" id="GO:0120015">
    <property type="term" value="F:sterol transfer activity"/>
    <property type="evidence" value="ECO:0007669"/>
    <property type="project" value="TreeGrafter"/>
</dbReference>
<keyword evidence="10" id="KW-1185">Reference proteome</keyword>
<feature type="compositionally biased region" description="Polar residues" evidence="6">
    <location>
        <begin position="267"/>
        <end position="277"/>
    </location>
</feature>
<feature type="compositionally biased region" description="Polar residues" evidence="6">
    <location>
        <begin position="546"/>
        <end position="561"/>
    </location>
</feature>
<comment type="similarity">
    <text evidence="2">Belongs to the YSP2 family.</text>
</comment>
<reference evidence="9 10" key="1">
    <citation type="submission" date="2017-05" db="EMBL/GenBank/DDBJ databases">
        <title>Draft genome sequence of Elsinoe australis.</title>
        <authorList>
            <person name="Cheng Q."/>
        </authorList>
    </citation>
    <scope>NUCLEOTIDE SEQUENCE [LARGE SCALE GENOMIC DNA]</scope>
    <source>
        <strain evidence="9 10">NL1</strain>
    </source>
</reference>
<feature type="compositionally biased region" description="Basic and acidic residues" evidence="6">
    <location>
        <begin position="97"/>
        <end position="106"/>
    </location>
</feature>
<dbReference type="Proteomes" id="UP000243723">
    <property type="component" value="Unassembled WGS sequence"/>
</dbReference>
<feature type="region of interest" description="Disordered" evidence="6">
    <location>
        <begin position="539"/>
        <end position="619"/>
    </location>
</feature>
<dbReference type="AlphaFoldDB" id="A0A2P7ZCN2"/>
<dbReference type="PROSITE" id="PS51778">
    <property type="entry name" value="VAST"/>
    <property type="match status" value="1"/>
</dbReference>
<feature type="compositionally biased region" description="Basic and acidic residues" evidence="6">
    <location>
        <begin position="431"/>
        <end position="451"/>
    </location>
</feature>
<feature type="compositionally biased region" description="Basic and acidic residues" evidence="6">
    <location>
        <begin position="211"/>
        <end position="232"/>
    </location>
</feature>
<feature type="compositionally biased region" description="Basic and acidic residues" evidence="6">
    <location>
        <begin position="68"/>
        <end position="81"/>
    </location>
</feature>
<evidence type="ECO:0000256" key="1">
    <source>
        <dbReference type="ARBA" id="ARBA00004167"/>
    </source>
</evidence>
<dbReference type="Pfam" id="PF16016">
    <property type="entry name" value="VASt"/>
    <property type="match status" value="1"/>
</dbReference>
<feature type="compositionally biased region" description="Acidic residues" evidence="6">
    <location>
        <begin position="777"/>
        <end position="798"/>
    </location>
</feature>
<feature type="compositionally biased region" description="Pro residues" evidence="6">
    <location>
        <begin position="197"/>
        <end position="206"/>
    </location>
</feature>
<name>A0A2P7ZCN2_9PEZI</name>
<dbReference type="Pfam" id="PF02893">
    <property type="entry name" value="GRAM"/>
    <property type="match status" value="1"/>
</dbReference>
<dbReference type="SMART" id="SM00568">
    <property type="entry name" value="GRAM"/>
    <property type="match status" value="1"/>
</dbReference>
<evidence type="ECO:0000313" key="9">
    <source>
        <dbReference type="EMBL" id="PSK45987.1"/>
    </source>
</evidence>
<sequence>MATTIDRTPSPSPLGKRGLFRKGRKGKDTNVSSQSLVSSSGDDGDGVTISRVSTDSVVEGLQQSNSRRSSEVSRRSVDGAKRLSKLLPGKLKRRKSSQAEEGERRGSLLSTEAANSREGRLSRQASSQSLSKSGSIHSSLMTEDSEDQPETTSAPQVRPTLSPHESHAGYLTVSSPQINAQTDIQVITSPPEEEDLPPPPSQPLPELPNQQKKELSPKPPLERRHSPVDRFKSAFKKKPSLDADSLKSAGTGGTGGSTLAEDKSRAENASANEGFSQDTKDTPRSKSSTEAIKSSVLTSSPKPPSIDTNKRPATPPNISVEAPETLVTPPTPTQSSPTKSSNSTPKGSESPSSRGRTRPKSFHIGNLTGAKQSSALAGPPLTPPIEETKTPGGSLTSPNPGGFFSSIFSAAQNATNQFSNPFQNQNLNQKSKTDTPEKAAKTVDTPVKETSRQSIDSQRVPKQAPVINYPINGTSRVATLAADAPEPSPMTTTFNMGADERQSRPPTSDNHSSKADEAAAASAITAAYEKPIAAVISQAQGGRPQSVASQRSLGTEQSPSRPSVLPVENGEITRSGSIRSRLSDRKRGRKRGSSVGTANTLGPTISQSTSTLAPTPSIAGSIPTRSTGFAVASSRRNKDFHALFRSVPEDDYLVEDYSAALQRDILLHGRFYVSEGHVCFSSNILGWVTNLVIAFDEIQTIEKKNTAIVFPNAIVIQTLHSRNVFASFVMRDSTYDLLLGIWKTSHPNLRVLPNMASIDGSGDGEKTEKGDSTGSDDGTDDGSDDVYDEDEEIDDDLVSIEPGANGSTAPSDAGDGASTLRKASSIPLGGASPIVAIPKGFDGPPLEPGAAPPAGADHPGPTGHEPTECTDTATHYDRPLIDTTIPAPLGKIYALGWGPQSNTFMRKFLIDDQKSRELEYDSPTGLDNAHKSFVCSYIKPLNAPVGPRQTKCIVTSTLLNFDLEKSVSVDCSTQTPDVPSGNIFTTKTRYCLMWGPGNTTRMIATCTVEWTGKSWLKGPIEKGANDGQLQYIKDLVAALKLAVAKPVKGGVIVKGKKGRKGAAKEAVLVEEKIIEKAQEENWGLFEPLRPSLGPLVGFVKPFFTPQIVIAVLFVLLVQSWWLNMRSGGGRDIGGFGGGSKSRMMAYEALWAREEAELWDWLEERVGLDQGLTGTVVEGKQKVLASKVGKRLKDEKMKEREVDEAIRITEERLGALKEAVGRKKG</sequence>
<feature type="compositionally biased region" description="Low complexity" evidence="6">
    <location>
        <begin position="852"/>
        <end position="861"/>
    </location>
</feature>
<evidence type="ECO:0000259" key="8">
    <source>
        <dbReference type="PROSITE" id="PS51778"/>
    </source>
</evidence>
<dbReference type="GO" id="GO:0005789">
    <property type="term" value="C:endoplasmic reticulum membrane"/>
    <property type="evidence" value="ECO:0007669"/>
    <property type="project" value="TreeGrafter"/>
</dbReference>
<evidence type="ECO:0000256" key="5">
    <source>
        <dbReference type="ARBA" id="ARBA00023136"/>
    </source>
</evidence>
<evidence type="ECO:0000256" key="7">
    <source>
        <dbReference type="SAM" id="Phobius"/>
    </source>
</evidence>
<evidence type="ECO:0000256" key="3">
    <source>
        <dbReference type="ARBA" id="ARBA00022692"/>
    </source>
</evidence>
<feature type="compositionally biased region" description="Polar residues" evidence="6">
    <location>
        <begin position="172"/>
        <end position="188"/>
    </location>
</feature>
<feature type="region of interest" description="Disordered" evidence="6">
    <location>
        <begin position="482"/>
        <end position="518"/>
    </location>
</feature>
<dbReference type="GO" id="GO:0032934">
    <property type="term" value="F:sterol binding"/>
    <property type="evidence" value="ECO:0007669"/>
    <property type="project" value="TreeGrafter"/>
</dbReference>
<dbReference type="OrthoDB" id="2162691at2759"/>
<dbReference type="GO" id="GO:0005739">
    <property type="term" value="C:mitochondrion"/>
    <property type="evidence" value="ECO:0007669"/>
    <property type="project" value="TreeGrafter"/>
</dbReference>
<dbReference type="PANTHER" id="PTHR23319:SF4">
    <property type="entry name" value="GRAM DOMAIN CONTAINING 1B, ISOFORM E"/>
    <property type="match status" value="1"/>
</dbReference>
<proteinExistence type="inferred from homology"/>
<evidence type="ECO:0000256" key="6">
    <source>
        <dbReference type="SAM" id="MobiDB-lite"/>
    </source>
</evidence>
<feature type="domain" description="VASt" evidence="8">
    <location>
        <begin position="876"/>
        <end position="1047"/>
    </location>
</feature>
<dbReference type="InterPro" id="IPR031968">
    <property type="entry name" value="VASt"/>
</dbReference>
<evidence type="ECO:0000256" key="2">
    <source>
        <dbReference type="ARBA" id="ARBA00006582"/>
    </source>
</evidence>
<dbReference type="STRING" id="40998.A0A2P7ZCN2"/>